<dbReference type="Pfam" id="PF02256">
    <property type="entry name" value="Fe_hyd_SSU"/>
    <property type="match status" value="1"/>
</dbReference>
<keyword evidence="6" id="KW-0479">Metal-binding</keyword>
<evidence type="ECO:0000256" key="7">
    <source>
        <dbReference type="ARBA" id="ARBA00022737"/>
    </source>
</evidence>
<dbReference type="InterPro" id="IPR050340">
    <property type="entry name" value="Cytosolic_Fe-S_CAF"/>
</dbReference>
<dbReference type="PROSITE" id="PS00198">
    <property type="entry name" value="4FE4S_FER_1"/>
    <property type="match status" value="1"/>
</dbReference>
<comment type="cofactor">
    <cofactor evidence="13">
        <name>[2Fe-2S] cluster</name>
        <dbReference type="ChEBI" id="CHEBI:190135"/>
    </cofactor>
</comment>
<evidence type="ECO:0000256" key="11">
    <source>
        <dbReference type="ARBA" id="ARBA00023027"/>
    </source>
</evidence>
<evidence type="ECO:0000256" key="8">
    <source>
        <dbReference type="ARBA" id="ARBA00022967"/>
    </source>
</evidence>
<dbReference type="InterPro" id="IPR004108">
    <property type="entry name" value="Fe_hydrogenase_lsu_C"/>
</dbReference>
<evidence type="ECO:0000313" key="18">
    <source>
        <dbReference type="Proteomes" id="UP000823913"/>
    </source>
</evidence>
<dbReference type="PROSITE" id="PS51085">
    <property type="entry name" value="2FE2S_FER_2"/>
    <property type="match status" value="1"/>
</dbReference>
<dbReference type="PROSITE" id="PS00641">
    <property type="entry name" value="COMPLEX1_75K_1"/>
    <property type="match status" value="1"/>
</dbReference>
<dbReference type="InterPro" id="IPR003149">
    <property type="entry name" value="Fe_hydrogenase_ssu"/>
</dbReference>
<dbReference type="NCBIfam" id="NF040763">
    <property type="entry name" value="FeFe_hydrog_A6"/>
    <property type="match status" value="1"/>
</dbReference>
<dbReference type="SUPFAM" id="SSF53920">
    <property type="entry name" value="Fe-only hydrogenase"/>
    <property type="match status" value="1"/>
</dbReference>
<dbReference type="CDD" id="cd00207">
    <property type="entry name" value="fer2"/>
    <property type="match status" value="1"/>
</dbReference>
<keyword evidence="5" id="KW-0001">2Fe-2S</keyword>
<reference evidence="17" key="1">
    <citation type="submission" date="2020-10" db="EMBL/GenBank/DDBJ databases">
        <authorList>
            <person name="Gilroy R."/>
        </authorList>
    </citation>
    <scope>NUCLEOTIDE SEQUENCE</scope>
    <source>
        <strain evidence="17">ChiW16-3235</strain>
    </source>
</reference>
<dbReference type="Gene3D" id="3.30.70.20">
    <property type="match status" value="1"/>
</dbReference>
<comment type="cofactor">
    <cofactor evidence="1">
        <name>[4Fe-4S] cluster</name>
        <dbReference type="ChEBI" id="CHEBI:49883"/>
    </cofactor>
</comment>
<dbReference type="InterPro" id="IPR001041">
    <property type="entry name" value="2Fe-2S_ferredoxin-type"/>
</dbReference>
<dbReference type="GO" id="GO:0016020">
    <property type="term" value="C:membrane"/>
    <property type="evidence" value="ECO:0007669"/>
    <property type="project" value="UniProtKB-SubCell"/>
</dbReference>
<evidence type="ECO:0000256" key="12">
    <source>
        <dbReference type="ARBA" id="ARBA00023136"/>
    </source>
</evidence>
<reference evidence="17" key="2">
    <citation type="journal article" date="2021" name="PeerJ">
        <title>Extensive microbial diversity within the chicken gut microbiome revealed by metagenomics and culture.</title>
        <authorList>
            <person name="Gilroy R."/>
            <person name="Ravi A."/>
            <person name="Getino M."/>
            <person name="Pursley I."/>
            <person name="Horton D.L."/>
            <person name="Alikhan N.F."/>
            <person name="Baker D."/>
            <person name="Gharbi K."/>
            <person name="Hall N."/>
            <person name="Watson M."/>
            <person name="Adriaenssens E.M."/>
            <person name="Foster-Nyarko E."/>
            <person name="Jarju S."/>
            <person name="Secka A."/>
            <person name="Antonio M."/>
            <person name="Oren A."/>
            <person name="Chaudhuri R.R."/>
            <person name="La Ragione R."/>
            <person name="Hildebrand F."/>
            <person name="Pallen M.J."/>
        </authorList>
    </citation>
    <scope>NUCLEOTIDE SEQUENCE</scope>
    <source>
        <strain evidence="17">ChiW16-3235</strain>
    </source>
</reference>
<gene>
    <name evidence="17" type="ORF">IAB94_05760</name>
</gene>
<dbReference type="AlphaFoldDB" id="A0A9D1E6Y7"/>
<protein>
    <submittedName>
        <fullName evidence="17">(2Fe-2S)-binding protein</fullName>
    </submittedName>
</protein>
<accession>A0A9D1E6Y7</accession>
<keyword evidence="8" id="KW-1278">Translocase</keyword>
<feature type="domain" description="4Fe-4S ferredoxin-type" evidence="15">
    <location>
        <begin position="140"/>
        <end position="169"/>
    </location>
</feature>
<dbReference type="SMART" id="SM00902">
    <property type="entry name" value="Fe_hyd_SSU"/>
    <property type="match status" value="1"/>
</dbReference>
<dbReference type="GO" id="GO:0051539">
    <property type="term" value="F:4 iron, 4 sulfur cluster binding"/>
    <property type="evidence" value="ECO:0007669"/>
    <property type="project" value="UniProtKB-KW"/>
</dbReference>
<evidence type="ECO:0000256" key="5">
    <source>
        <dbReference type="ARBA" id="ARBA00022714"/>
    </source>
</evidence>
<dbReference type="EMBL" id="DVHK01000116">
    <property type="protein sequence ID" value="HIR67533.1"/>
    <property type="molecule type" value="Genomic_DNA"/>
</dbReference>
<keyword evidence="10" id="KW-0411">Iron-sulfur</keyword>
<dbReference type="Gene3D" id="3.40.50.1780">
    <property type="match status" value="1"/>
</dbReference>
<dbReference type="InterPro" id="IPR017900">
    <property type="entry name" value="4Fe4S_Fe_S_CS"/>
</dbReference>
<sequence length="576" mass="63266">MAKDVTLKINNISVTVPEGTTILEAARKAHIVIPTLCYLKDVSCVGSCRMCVVEATGARGLVAACVYPVAEGMEVRTNTQKCRESRKMTLELLLSKHKKKCLSCERNHNCELQKLSLGYGVDEDRFKGEDFVLPIDDSAPYVVRDNDKCINCMRCVAACRKQHVNAIGPIGRGFNVHIGSAFDMPLSESVCVGCGQCIVACPVGALSERSTIDEVWNAFADPTKKVVFFTAPSVRATLGEAFDMPIGTNVEGKMVAAIRRLGACEVFNMDVTADLTIMEEASELINRIKTGKPMPMFTSCCPAWVKFVEQKYPEMIPNLSTCKSPQQMFGALLKTYWCEKHHIRPEDLYTVSIIPCTAKKYECHRPEMEGEVNAAITTRELARMIKTAGIEFTKLPDEEFDNPFATATGGGAIFGATGGVMEAALRTAAHMLDGNFEVLDFFAVRGSNPIKEATYLVAGHTLKVAVASGLENAVTLLEQIKSGQKKYDFVEIMACPGGCVNGGGQPTLSDSVRNNSDINLKEARAKVLYLSDGHSELRRSSNSPVMDMLYEDYFIFPNSHKAHEVLHTTYKKDKRI</sequence>
<feature type="domain" description="4Fe-4S ferredoxin-type" evidence="15">
    <location>
        <begin position="182"/>
        <end position="211"/>
    </location>
</feature>
<dbReference type="SUPFAM" id="SSF54292">
    <property type="entry name" value="2Fe-2S ferredoxin-like"/>
    <property type="match status" value="1"/>
</dbReference>
<evidence type="ECO:0000256" key="2">
    <source>
        <dbReference type="ARBA" id="ARBA00004370"/>
    </source>
</evidence>
<dbReference type="Proteomes" id="UP000823913">
    <property type="component" value="Unassembled WGS sequence"/>
</dbReference>
<evidence type="ECO:0000313" key="17">
    <source>
        <dbReference type="EMBL" id="HIR67533.1"/>
    </source>
</evidence>
<evidence type="ECO:0000259" key="15">
    <source>
        <dbReference type="PROSITE" id="PS51379"/>
    </source>
</evidence>
<evidence type="ECO:0000259" key="16">
    <source>
        <dbReference type="PROSITE" id="PS51839"/>
    </source>
</evidence>
<evidence type="ECO:0000259" key="14">
    <source>
        <dbReference type="PROSITE" id="PS51085"/>
    </source>
</evidence>
<dbReference type="InterPro" id="IPR019574">
    <property type="entry name" value="NADH_UbQ_OxRdtase_Gsu_4Fe4S-bd"/>
</dbReference>
<dbReference type="GO" id="GO:0008901">
    <property type="term" value="F:ferredoxin hydrogenase activity"/>
    <property type="evidence" value="ECO:0007669"/>
    <property type="project" value="InterPro"/>
</dbReference>
<dbReference type="Gene3D" id="3.40.950.10">
    <property type="entry name" value="Fe-only Hydrogenase (Larger Subunit), Chain L, domain 3"/>
    <property type="match status" value="1"/>
</dbReference>
<name>A0A9D1E6Y7_9FIRM</name>
<dbReference type="InterPro" id="IPR036010">
    <property type="entry name" value="2Fe-2S_ferredoxin-like_sf"/>
</dbReference>
<comment type="similarity">
    <text evidence="3">Belongs to the complex I 75 kDa subunit family.</text>
</comment>
<evidence type="ECO:0000256" key="6">
    <source>
        <dbReference type="ARBA" id="ARBA00022723"/>
    </source>
</evidence>
<feature type="domain" description="4Fe-4S His(Cys)3-ligated-type" evidence="16">
    <location>
        <begin position="81"/>
        <end position="120"/>
    </location>
</feature>
<evidence type="ECO:0000256" key="10">
    <source>
        <dbReference type="ARBA" id="ARBA00023014"/>
    </source>
</evidence>
<dbReference type="Pfam" id="PF13510">
    <property type="entry name" value="Fer2_4"/>
    <property type="match status" value="1"/>
</dbReference>
<dbReference type="PROSITE" id="PS51839">
    <property type="entry name" value="4FE4S_HC3"/>
    <property type="match status" value="1"/>
</dbReference>
<dbReference type="Pfam" id="PF14697">
    <property type="entry name" value="Fer4_21"/>
    <property type="match status" value="1"/>
</dbReference>
<dbReference type="Gene3D" id="4.10.260.20">
    <property type="entry name" value="Iron hydrogenase, small subunit"/>
    <property type="match status" value="1"/>
</dbReference>
<evidence type="ECO:0000256" key="1">
    <source>
        <dbReference type="ARBA" id="ARBA00001966"/>
    </source>
</evidence>
<proteinExistence type="inferred from homology"/>
<comment type="caution">
    <text evidence="17">The sequence shown here is derived from an EMBL/GenBank/DDBJ whole genome shotgun (WGS) entry which is preliminary data.</text>
</comment>
<feature type="domain" description="2Fe-2S ferredoxin-type" evidence="14">
    <location>
        <begin position="3"/>
        <end position="81"/>
    </location>
</feature>
<dbReference type="PROSITE" id="PS51379">
    <property type="entry name" value="4FE4S_FER_2"/>
    <property type="match status" value="2"/>
</dbReference>
<dbReference type="SUPFAM" id="SSF54862">
    <property type="entry name" value="4Fe-4S ferredoxins"/>
    <property type="match status" value="1"/>
</dbReference>
<dbReference type="Gene3D" id="3.10.20.740">
    <property type="match status" value="1"/>
</dbReference>
<dbReference type="Pfam" id="PF10588">
    <property type="entry name" value="NADH-G_4Fe-4S_3"/>
    <property type="match status" value="1"/>
</dbReference>
<comment type="subcellular location">
    <subcellularLocation>
        <location evidence="2">Membrane</location>
    </subcellularLocation>
</comment>
<evidence type="ECO:0000256" key="9">
    <source>
        <dbReference type="ARBA" id="ARBA00023004"/>
    </source>
</evidence>
<keyword evidence="11" id="KW-0520">NAD</keyword>
<dbReference type="InterPro" id="IPR009016">
    <property type="entry name" value="Fe_hydrogenase"/>
</dbReference>
<dbReference type="GO" id="GO:0042773">
    <property type="term" value="P:ATP synthesis coupled electron transport"/>
    <property type="evidence" value="ECO:0007669"/>
    <property type="project" value="InterPro"/>
</dbReference>
<organism evidence="17 18">
    <name type="scientific">Candidatus Coproplasma avicola</name>
    <dbReference type="NCBI Taxonomy" id="2840744"/>
    <lineage>
        <taxon>Bacteria</taxon>
        <taxon>Bacillati</taxon>
        <taxon>Bacillota</taxon>
        <taxon>Clostridia</taxon>
        <taxon>Eubacteriales</taxon>
        <taxon>Candidatus Coproplasma</taxon>
    </lineage>
</organism>
<dbReference type="GO" id="GO:0008137">
    <property type="term" value="F:NADH dehydrogenase (ubiquinone) activity"/>
    <property type="evidence" value="ECO:0007669"/>
    <property type="project" value="InterPro"/>
</dbReference>
<keyword evidence="4" id="KW-0004">4Fe-4S</keyword>
<dbReference type="FunFam" id="3.10.20.740:FF:000004">
    <property type="entry name" value="NADH-quinone oxidoreductase"/>
    <property type="match status" value="1"/>
</dbReference>
<dbReference type="InterPro" id="IPR017896">
    <property type="entry name" value="4Fe4S_Fe-S-bd"/>
</dbReference>
<dbReference type="InterPro" id="IPR000283">
    <property type="entry name" value="NADH_UbQ_OxRdtase_75kDa_su_CS"/>
</dbReference>
<dbReference type="Pfam" id="PF02906">
    <property type="entry name" value="Fe_hyd_lg_C"/>
    <property type="match status" value="1"/>
</dbReference>
<dbReference type="InterPro" id="IPR013352">
    <property type="entry name" value="Fe_hydrogenase_subset"/>
</dbReference>
<keyword evidence="12" id="KW-0472">Membrane</keyword>
<dbReference type="FunFam" id="3.30.70.20:FF:000035">
    <property type="entry name" value="Iron hydrogenase 1"/>
    <property type="match status" value="1"/>
</dbReference>
<dbReference type="InterPro" id="IPR036991">
    <property type="entry name" value="Fe_hydrogenase_ssu_sf"/>
</dbReference>
<dbReference type="GO" id="GO:0005506">
    <property type="term" value="F:iron ion binding"/>
    <property type="evidence" value="ECO:0007669"/>
    <property type="project" value="InterPro"/>
</dbReference>
<keyword evidence="7" id="KW-0677">Repeat</keyword>
<evidence type="ECO:0000256" key="4">
    <source>
        <dbReference type="ARBA" id="ARBA00022485"/>
    </source>
</evidence>
<dbReference type="NCBIfam" id="TIGR02512">
    <property type="entry name" value="FeFe_hydrog_A"/>
    <property type="match status" value="1"/>
</dbReference>
<keyword evidence="9" id="KW-0408">Iron</keyword>
<dbReference type="InterPro" id="IPR049830">
    <property type="entry name" value="HndD"/>
</dbReference>
<dbReference type="GO" id="GO:0051537">
    <property type="term" value="F:2 iron, 2 sulfur cluster binding"/>
    <property type="evidence" value="ECO:0007669"/>
    <property type="project" value="UniProtKB-KW"/>
</dbReference>
<evidence type="ECO:0000256" key="3">
    <source>
        <dbReference type="ARBA" id="ARBA00005404"/>
    </source>
</evidence>
<dbReference type="PANTHER" id="PTHR11615">
    <property type="entry name" value="NITRATE, FORMATE, IRON DEHYDROGENASE"/>
    <property type="match status" value="1"/>
</dbReference>
<dbReference type="SMART" id="SM00929">
    <property type="entry name" value="NADH-G_4Fe-4S_3"/>
    <property type="match status" value="1"/>
</dbReference>
<evidence type="ECO:0000256" key="13">
    <source>
        <dbReference type="ARBA" id="ARBA00034078"/>
    </source>
</evidence>